<gene>
    <name evidence="2" type="ORF">HAX54_050464</name>
</gene>
<feature type="region of interest" description="Disordered" evidence="1">
    <location>
        <begin position="1"/>
        <end position="27"/>
    </location>
</feature>
<dbReference type="EMBL" id="JACEIK010008811">
    <property type="protein sequence ID" value="MCE3051658.1"/>
    <property type="molecule type" value="Genomic_DNA"/>
</dbReference>
<reference evidence="2 3" key="1">
    <citation type="journal article" date="2021" name="BMC Genomics">
        <title>Datura genome reveals duplications of psychoactive alkaloid biosynthetic genes and high mutation rate following tissue culture.</title>
        <authorList>
            <person name="Rajewski A."/>
            <person name="Carter-House D."/>
            <person name="Stajich J."/>
            <person name="Litt A."/>
        </authorList>
    </citation>
    <scope>NUCLEOTIDE SEQUENCE [LARGE SCALE GENOMIC DNA]</scope>
    <source>
        <strain evidence="2">AR-01</strain>
    </source>
</reference>
<comment type="caution">
    <text evidence="2">The sequence shown here is derived from an EMBL/GenBank/DDBJ whole genome shotgun (WGS) entry which is preliminary data.</text>
</comment>
<accession>A0ABS8WLE4</accession>
<dbReference type="Proteomes" id="UP000823775">
    <property type="component" value="Unassembled WGS sequence"/>
</dbReference>
<name>A0ABS8WLE4_DATST</name>
<keyword evidence="3" id="KW-1185">Reference proteome</keyword>
<evidence type="ECO:0000256" key="1">
    <source>
        <dbReference type="SAM" id="MobiDB-lite"/>
    </source>
</evidence>
<organism evidence="2 3">
    <name type="scientific">Datura stramonium</name>
    <name type="common">Jimsonweed</name>
    <name type="synonym">Common thornapple</name>
    <dbReference type="NCBI Taxonomy" id="4076"/>
    <lineage>
        <taxon>Eukaryota</taxon>
        <taxon>Viridiplantae</taxon>
        <taxon>Streptophyta</taxon>
        <taxon>Embryophyta</taxon>
        <taxon>Tracheophyta</taxon>
        <taxon>Spermatophyta</taxon>
        <taxon>Magnoliopsida</taxon>
        <taxon>eudicotyledons</taxon>
        <taxon>Gunneridae</taxon>
        <taxon>Pentapetalae</taxon>
        <taxon>asterids</taxon>
        <taxon>lamiids</taxon>
        <taxon>Solanales</taxon>
        <taxon>Solanaceae</taxon>
        <taxon>Solanoideae</taxon>
        <taxon>Datureae</taxon>
        <taxon>Datura</taxon>
    </lineage>
</organism>
<protein>
    <submittedName>
        <fullName evidence="2">Uncharacterized protein</fullName>
    </submittedName>
</protein>
<evidence type="ECO:0000313" key="2">
    <source>
        <dbReference type="EMBL" id="MCE3051658.1"/>
    </source>
</evidence>
<sequence>MHPPIGNRKKPKGHKTQGNAIQNPSIPPYGKCGMTHLGKCHLVEMDTTRCVNRPFYEKPVHEIENGEIEPALHLKNRVSQKGTTSRIGGGRNYLYAMFGPAIVRTLKCCYRYVKRR</sequence>
<proteinExistence type="predicted"/>
<evidence type="ECO:0000313" key="3">
    <source>
        <dbReference type="Proteomes" id="UP000823775"/>
    </source>
</evidence>